<dbReference type="AlphaFoldDB" id="A0A1Y2HXQ2"/>
<evidence type="ECO:0000256" key="5">
    <source>
        <dbReference type="SAM" id="MobiDB-lite"/>
    </source>
</evidence>
<dbReference type="Proteomes" id="UP000193411">
    <property type="component" value="Unassembled WGS sequence"/>
</dbReference>
<proteinExistence type="predicted"/>
<dbReference type="InterPro" id="IPR004343">
    <property type="entry name" value="Plus-3_dom"/>
</dbReference>
<evidence type="ECO:0000256" key="3">
    <source>
        <dbReference type="ARBA" id="ARBA00023163"/>
    </source>
</evidence>
<dbReference type="PROSITE" id="PS51360">
    <property type="entry name" value="PLUS3"/>
    <property type="match status" value="1"/>
</dbReference>
<accession>A0A1Y2HXQ2</accession>
<comment type="subcellular location">
    <subcellularLocation>
        <location evidence="1">Nucleus</location>
    </subcellularLocation>
</comment>
<evidence type="ECO:0000313" key="7">
    <source>
        <dbReference type="EMBL" id="ORZ39340.1"/>
    </source>
</evidence>
<gene>
    <name evidence="7" type="ORF">BCR44DRAFT_51325</name>
</gene>
<evidence type="ECO:0000256" key="4">
    <source>
        <dbReference type="ARBA" id="ARBA00023242"/>
    </source>
</evidence>
<comment type="caution">
    <text evidence="7">The sequence shown here is derived from an EMBL/GenBank/DDBJ whole genome shotgun (WGS) entry which is preliminary data.</text>
</comment>
<sequence length="278" mass="29934">AFVRLRVGDNSGEPVYRVCQIIDVTEYKRPYSVQTVRTNKSFLLKHGSAEKVFLADIFSNTPFTQAEFDRWRLTCESESIPLPTKADAQHKAKDIAQAEAHIFTDEEISLMVKKKMQLPGAVPRNFAAEKSVLIKKLHLAKANGDRAAIDDISNQLREIDAIVEAKVFGGDDGNSTAAFARRREGGDTMLASAMGGKNIFKNPGLLERKRPAAGPGVSQVGTDSGARLGTLADIPGLSFAPAGPPLPDLVAAAEDDDDDGDGGVLDLYKSAPKLDLDL</sequence>
<dbReference type="PANTHER" id="PTHR13115">
    <property type="entry name" value="RNA POLYMERASE-ASSOCIATED PROTEIN RTF1 HOMOLOG"/>
    <property type="match status" value="1"/>
</dbReference>
<dbReference type="EMBL" id="MCFL01000005">
    <property type="protein sequence ID" value="ORZ39340.1"/>
    <property type="molecule type" value="Genomic_DNA"/>
</dbReference>
<dbReference type="PANTHER" id="PTHR13115:SF8">
    <property type="entry name" value="RNA POLYMERASE-ASSOCIATED PROTEIN RTF1 HOMOLOG"/>
    <property type="match status" value="1"/>
</dbReference>
<keyword evidence="2" id="KW-0805">Transcription regulation</keyword>
<reference evidence="7 8" key="1">
    <citation type="submission" date="2016-07" db="EMBL/GenBank/DDBJ databases">
        <title>Pervasive Adenine N6-methylation of Active Genes in Fungi.</title>
        <authorList>
            <consortium name="DOE Joint Genome Institute"/>
            <person name="Mondo S.J."/>
            <person name="Dannebaum R.O."/>
            <person name="Kuo R.C."/>
            <person name="Labutti K."/>
            <person name="Haridas S."/>
            <person name="Kuo A."/>
            <person name="Salamov A."/>
            <person name="Ahrendt S.R."/>
            <person name="Lipzen A."/>
            <person name="Sullivan W."/>
            <person name="Andreopoulos W.B."/>
            <person name="Clum A."/>
            <person name="Lindquist E."/>
            <person name="Daum C."/>
            <person name="Ramamoorthy G.K."/>
            <person name="Gryganskyi A."/>
            <person name="Culley D."/>
            <person name="Magnuson J.K."/>
            <person name="James T.Y."/>
            <person name="O'Malley M.A."/>
            <person name="Stajich J.E."/>
            <person name="Spatafora J.W."/>
            <person name="Visel A."/>
            <person name="Grigoriev I.V."/>
        </authorList>
    </citation>
    <scope>NUCLEOTIDE SEQUENCE [LARGE SCALE GENOMIC DNA]</scope>
    <source>
        <strain evidence="7 8">PL171</strain>
    </source>
</reference>
<protein>
    <recommendedName>
        <fullName evidence="6">Plus3 domain-containing protein</fullName>
    </recommendedName>
</protein>
<feature type="domain" description="Plus3" evidence="6">
    <location>
        <begin position="1"/>
        <end position="100"/>
    </location>
</feature>
<dbReference type="SUPFAM" id="SSF159042">
    <property type="entry name" value="Plus3-like"/>
    <property type="match status" value="1"/>
</dbReference>
<dbReference type="InterPro" id="IPR036128">
    <property type="entry name" value="Plus3-like_sf"/>
</dbReference>
<keyword evidence="8" id="KW-1185">Reference proteome</keyword>
<name>A0A1Y2HXQ2_9FUNG</name>
<evidence type="ECO:0000259" key="6">
    <source>
        <dbReference type="PROSITE" id="PS51360"/>
    </source>
</evidence>
<organism evidence="7 8">
    <name type="scientific">Catenaria anguillulae PL171</name>
    <dbReference type="NCBI Taxonomy" id="765915"/>
    <lineage>
        <taxon>Eukaryota</taxon>
        <taxon>Fungi</taxon>
        <taxon>Fungi incertae sedis</taxon>
        <taxon>Blastocladiomycota</taxon>
        <taxon>Blastocladiomycetes</taxon>
        <taxon>Blastocladiales</taxon>
        <taxon>Catenariaceae</taxon>
        <taxon>Catenaria</taxon>
    </lineage>
</organism>
<dbReference type="STRING" id="765915.A0A1Y2HXQ2"/>
<keyword evidence="3" id="KW-0804">Transcription</keyword>
<feature type="non-terminal residue" evidence="7">
    <location>
        <position position="1"/>
    </location>
</feature>
<keyword evidence="4" id="KW-0539">Nucleus</keyword>
<dbReference type="Gene3D" id="3.90.70.200">
    <property type="entry name" value="Plus-3 domain"/>
    <property type="match status" value="1"/>
</dbReference>
<dbReference type="GO" id="GO:0003677">
    <property type="term" value="F:DNA binding"/>
    <property type="evidence" value="ECO:0007669"/>
    <property type="project" value="InterPro"/>
</dbReference>
<dbReference type="GO" id="GO:0016593">
    <property type="term" value="C:Cdc73/Paf1 complex"/>
    <property type="evidence" value="ECO:0007669"/>
    <property type="project" value="TreeGrafter"/>
</dbReference>
<dbReference type="GO" id="GO:1990269">
    <property type="term" value="F:RNA polymerase II C-terminal domain phosphoserine binding"/>
    <property type="evidence" value="ECO:0007669"/>
    <property type="project" value="TreeGrafter"/>
</dbReference>
<dbReference type="OrthoDB" id="166375at2759"/>
<evidence type="ECO:0000256" key="1">
    <source>
        <dbReference type="ARBA" id="ARBA00004123"/>
    </source>
</evidence>
<dbReference type="SMART" id="SM00719">
    <property type="entry name" value="Plus3"/>
    <property type="match status" value="1"/>
</dbReference>
<dbReference type="Pfam" id="PF03126">
    <property type="entry name" value="Plus-3"/>
    <property type="match status" value="1"/>
</dbReference>
<feature type="region of interest" description="Disordered" evidence="5">
    <location>
        <begin position="237"/>
        <end position="266"/>
    </location>
</feature>
<evidence type="ECO:0000313" key="8">
    <source>
        <dbReference type="Proteomes" id="UP000193411"/>
    </source>
</evidence>
<evidence type="ECO:0000256" key="2">
    <source>
        <dbReference type="ARBA" id="ARBA00023015"/>
    </source>
</evidence>